<dbReference type="AlphaFoldDB" id="A0A1G2QIZ7"/>
<feature type="transmembrane region" description="Helical" evidence="1">
    <location>
        <begin position="374"/>
        <end position="393"/>
    </location>
</feature>
<evidence type="ECO:0000313" key="3">
    <source>
        <dbReference type="Proteomes" id="UP000177090"/>
    </source>
</evidence>
<feature type="transmembrane region" description="Helical" evidence="1">
    <location>
        <begin position="285"/>
        <end position="302"/>
    </location>
</feature>
<keyword evidence="1" id="KW-1133">Transmembrane helix</keyword>
<dbReference type="PANTHER" id="PTHR23526:SF2">
    <property type="entry name" value="MAJOR FACILITATOR SUPERFAMILY (MFS) PROFILE DOMAIN-CONTAINING PROTEIN"/>
    <property type="match status" value="1"/>
</dbReference>
<feature type="transmembrane region" description="Helical" evidence="1">
    <location>
        <begin position="251"/>
        <end position="273"/>
    </location>
</feature>
<gene>
    <name evidence="2" type="ORF">A2569_01885</name>
</gene>
<keyword evidence="1" id="KW-0812">Transmembrane</keyword>
<feature type="transmembrane region" description="Helical" evidence="1">
    <location>
        <begin position="132"/>
        <end position="151"/>
    </location>
</feature>
<dbReference type="InterPro" id="IPR036259">
    <property type="entry name" value="MFS_trans_sf"/>
</dbReference>
<feature type="transmembrane region" description="Helical" evidence="1">
    <location>
        <begin position="157"/>
        <end position="178"/>
    </location>
</feature>
<accession>A0A1G2QIZ7</accession>
<organism evidence="2 3">
    <name type="scientific">Candidatus Vogelbacteria bacterium RIFOXYD1_FULL_51_18</name>
    <dbReference type="NCBI Taxonomy" id="1802440"/>
    <lineage>
        <taxon>Bacteria</taxon>
        <taxon>Candidatus Vogeliibacteriota</taxon>
    </lineage>
</organism>
<evidence type="ECO:0000256" key="1">
    <source>
        <dbReference type="SAM" id="Phobius"/>
    </source>
</evidence>
<sequence>MSAARNRQTFHMIHVAGFFFAANMALAAYVSSSFLVPLVGARAIGIVYAAAALAALLLINSMPQAIATLGAQRVTALLVVGSYGSLLTLYGSGTPALSVLAFIIYYALGISVMYCFDVYLEELSVNERTGRIRGFYLTVTNTAWLLSPYLAGVLAAYSINLVYLLAAVAVSPAVLIALPGLSRAPDIRVPARQQGGRAFSVPRALMTLVRGRKSRYKNIYNALVLDLMLNIFYATTVVFIPLYLLALGFGWAQLGLIFTVMLTPFVLFQYGLGRLADRYTGEQEFMVAGILIMAASAFLMWWSVSQNLYVWMGILFLSRIGACFLEVMKESYLFKHLDSGDIAIIALSRNAMPLSYVLAPAAASMLLITLPLPALFLILGAVLLMGLPFALSLTDTR</sequence>
<dbReference type="SUPFAM" id="SSF103473">
    <property type="entry name" value="MFS general substrate transporter"/>
    <property type="match status" value="2"/>
</dbReference>
<feature type="transmembrane region" description="Helical" evidence="1">
    <location>
        <begin position="12"/>
        <end position="31"/>
    </location>
</feature>
<dbReference type="GO" id="GO:0022857">
    <property type="term" value="F:transmembrane transporter activity"/>
    <property type="evidence" value="ECO:0007669"/>
    <property type="project" value="InterPro"/>
</dbReference>
<comment type="caution">
    <text evidence="2">The sequence shown here is derived from an EMBL/GenBank/DDBJ whole genome shotgun (WGS) entry which is preliminary data.</text>
</comment>
<proteinExistence type="predicted"/>
<dbReference type="EMBL" id="MHTL01000012">
    <property type="protein sequence ID" value="OHA60506.1"/>
    <property type="molecule type" value="Genomic_DNA"/>
</dbReference>
<feature type="transmembrane region" description="Helical" evidence="1">
    <location>
        <begin position="74"/>
        <end position="93"/>
    </location>
</feature>
<reference evidence="2 3" key="1">
    <citation type="journal article" date="2016" name="Nat. Commun.">
        <title>Thousands of microbial genomes shed light on interconnected biogeochemical processes in an aquifer system.</title>
        <authorList>
            <person name="Anantharaman K."/>
            <person name="Brown C.T."/>
            <person name="Hug L.A."/>
            <person name="Sharon I."/>
            <person name="Castelle C.J."/>
            <person name="Probst A.J."/>
            <person name="Thomas B.C."/>
            <person name="Singh A."/>
            <person name="Wilkins M.J."/>
            <person name="Karaoz U."/>
            <person name="Brodie E.L."/>
            <person name="Williams K.H."/>
            <person name="Hubbard S.S."/>
            <person name="Banfield J.F."/>
        </authorList>
    </citation>
    <scope>NUCLEOTIDE SEQUENCE [LARGE SCALE GENOMIC DNA]</scope>
</reference>
<name>A0A1G2QIZ7_9BACT</name>
<dbReference type="Pfam" id="PF07690">
    <property type="entry name" value="MFS_1"/>
    <property type="match status" value="1"/>
</dbReference>
<dbReference type="Proteomes" id="UP000177090">
    <property type="component" value="Unassembled WGS sequence"/>
</dbReference>
<feature type="transmembrane region" description="Helical" evidence="1">
    <location>
        <begin position="349"/>
        <end position="368"/>
    </location>
</feature>
<dbReference type="STRING" id="1802440.A2569_01885"/>
<dbReference type="PANTHER" id="PTHR23526">
    <property type="entry name" value="INTEGRAL MEMBRANE TRANSPORT PROTEIN-RELATED"/>
    <property type="match status" value="1"/>
</dbReference>
<evidence type="ECO:0000313" key="2">
    <source>
        <dbReference type="EMBL" id="OHA60506.1"/>
    </source>
</evidence>
<keyword evidence="1" id="KW-0472">Membrane</keyword>
<feature type="transmembrane region" description="Helical" evidence="1">
    <location>
        <begin position="99"/>
        <end position="120"/>
    </location>
</feature>
<feature type="transmembrane region" description="Helical" evidence="1">
    <location>
        <begin position="308"/>
        <end position="328"/>
    </location>
</feature>
<dbReference type="InterPro" id="IPR011701">
    <property type="entry name" value="MFS"/>
</dbReference>
<dbReference type="Gene3D" id="1.20.1250.20">
    <property type="entry name" value="MFS general substrate transporter like domains"/>
    <property type="match status" value="2"/>
</dbReference>
<feature type="transmembrane region" description="Helical" evidence="1">
    <location>
        <begin position="219"/>
        <end position="245"/>
    </location>
</feature>
<dbReference type="InterPro" id="IPR052528">
    <property type="entry name" value="Sugar_transport-like"/>
</dbReference>
<evidence type="ECO:0008006" key="4">
    <source>
        <dbReference type="Google" id="ProtNLM"/>
    </source>
</evidence>
<protein>
    <recommendedName>
        <fullName evidence="4">Major facilitator superfamily (MFS) profile domain-containing protein</fullName>
    </recommendedName>
</protein>
<feature type="transmembrane region" description="Helical" evidence="1">
    <location>
        <begin position="43"/>
        <end position="62"/>
    </location>
</feature>